<comment type="caution">
    <text evidence="1">The sequence shown here is derived from an EMBL/GenBank/DDBJ whole genome shotgun (WGS) entry which is preliminary data.</text>
</comment>
<organism evidence="1">
    <name type="scientific">marine sediment metagenome</name>
    <dbReference type="NCBI Taxonomy" id="412755"/>
    <lineage>
        <taxon>unclassified sequences</taxon>
        <taxon>metagenomes</taxon>
        <taxon>ecological metagenomes</taxon>
    </lineage>
</organism>
<sequence>IETREGYTCRECGIVLEIQKLEYHRPYDKDIIQYAVLGKTQMGYRRERQGMKNSIRLEGLSKLNSLRTSEESVLVAARV</sequence>
<accession>X1PZ43</accession>
<name>X1PZ43_9ZZZZ</name>
<feature type="non-terminal residue" evidence="1">
    <location>
        <position position="1"/>
    </location>
</feature>
<proteinExistence type="predicted"/>
<protein>
    <submittedName>
        <fullName evidence="1">Uncharacterized protein</fullName>
    </submittedName>
</protein>
<feature type="non-terminal residue" evidence="1">
    <location>
        <position position="79"/>
    </location>
</feature>
<dbReference type="EMBL" id="BARV01044583">
    <property type="protein sequence ID" value="GAI61542.1"/>
    <property type="molecule type" value="Genomic_DNA"/>
</dbReference>
<evidence type="ECO:0000313" key="1">
    <source>
        <dbReference type="EMBL" id="GAI61542.1"/>
    </source>
</evidence>
<reference evidence="1" key="1">
    <citation type="journal article" date="2014" name="Front. Microbiol.">
        <title>High frequency of phylogenetically diverse reductive dehalogenase-homologous genes in deep subseafloor sedimentary metagenomes.</title>
        <authorList>
            <person name="Kawai M."/>
            <person name="Futagami T."/>
            <person name="Toyoda A."/>
            <person name="Takaki Y."/>
            <person name="Nishi S."/>
            <person name="Hori S."/>
            <person name="Arai W."/>
            <person name="Tsubouchi T."/>
            <person name="Morono Y."/>
            <person name="Uchiyama I."/>
            <person name="Ito T."/>
            <person name="Fujiyama A."/>
            <person name="Inagaki F."/>
            <person name="Takami H."/>
        </authorList>
    </citation>
    <scope>NUCLEOTIDE SEQUENCE</scope>
    <source>
        <strain evidence="1">Expedition CK06-06</strain>
    </source>
</reference>
<dbReference type="AlphaFoldDB" id="X1PZ43"/>
<gene>
    <name evidence="1" type="ORF">S06H3_65882</name>
</gene>